<dbReference type="InterPro" id="IPR042215">
    <property type="entry name" value="CarD-like_C"/>
</dbReference>
<feature type="domain" description="CarD-like/TRCF RNAP-interacting" evidence="1">
    <location>
        <begin position="1"/>
        <end position="112"/>
    </location>
</feature>
<dbReference type="EMBL" id="LSDG01000040">
    <property type="protein sequence ID" value="KXB65584.1"/>
    <property type="molecule type" value="Genomic_DNA"/>
</dbReference>
<proteinExistence type="predicted"/>
<protein>
    <submittedName>
        <fullName evidence="2">CarD-like protein</fullName>
    </submittedName>
</protein>
<accession>A0A134AD10</accession>
<sequence>MFEIGDKIVYPIHGAGVIVDIKNKVILGEKKEYFVLKIPVNEMKVLVPIGSMDSVGIREIKTPEEMDRVLDVLKDTTIEKMPNNWNRRYRFHQDKIKTGDLEEIAKVIKNLECLDREKALSTGERKILNNARQIILSEMVLVYDKTYDEVVEIVDKTMEEGCLQGVKGEE</sequence>
<dbReference type="SMART" id="SM01058">
    <property type="entry name" value="CarD_TRCF"/>
    <property type="match status" value="1"/>
</dbReference>
<dbReference type="PATRIC" id="fig|755172.3.peg.1273"/>
<dbReference type="Gene3D" id="2.40.10.170">
    <property type="match status" value="1"/>
</dbReference>
<dbReference type="AlphaFoldDB" id="A0A134AD10"/>
<keyword evidence="3" id="KW-1185">Reference proteome</keyword>
<dbReference type="Gene3D" id="1.20.58.1290">
    <property type="entry name" value="CarD-like, C-terminal domain"/>
    <property type="match status" value="1"/>
</dbReference>
<dbReference type="InterPro" id="IPR003711">
    <property type="entry name" value="CarD-like/TRCF_RID"/>
</dbReference>
<dbReference type="InterPro" id="IPR036101">
    <property type="entry name" value="CarD-like/TRCF_RID_sf"/>
</dbReference>
<dbReference type="OrthoDB" id="9786074at2"/>
<organism evidence="2 3">
    <name type="scientific">Aedoeadaptatus coxii</name>
    <dbReference type="NCBI Taxonomy" id="755172"/>
    <lineage>
        <taxon>Bacteria</taxon>
        <taxon>Bacillati</taxon>
        <taxon>Bacillota</taxon>
        <taxon>Tissierellia</taxon>
        <taxon>Tissierellales</taxon>
        <taxon>Peptoniphilaceae</taxon>
        <taxon>Aedoeadaptatus</taxon>
    </lineage>
</organism>
<dbReference type="SUPFAM" id="SSF141259">
    <property type="entry name" value="CarD-like"/>
    <property type="match status" value="1"/>
</dbReference>
<comment type="caution">
    <text evidence="2">The sequence shown here is derived from an EMBL/GenBank/DDBJ whole genome shotgun (WGS) entry which is preliminary data.</text>
</comment>
<name>A0A134AD10_9FIRM</name>
<dbReference type="Pfam" id="PF21095">
    <property type="entry name" value="CarD_C"/>
    <property type="match status" value="1"/>
</dbReference>
<dbReference type="GO" id="GO:0009303">
    <property type="term" value="P:rRNA transcription"/>
    <property type="evidence" value="ECO:0007669"/>
    <property type="project" value="TreeGrafter"/>
</dbReference>
<dbReference type="RefSeq" id="WP_068368602.1">
    <property type="nucleotide sequence ID" value="NZ_CALTYF010000023.1"/>
</dbReference>
<dbReference type="PANTHER" id="PTHR38447:SF1">
    <property type="entry name" value="RNA POLYMERASE-BINDING TRANSCRIPTION FACTOR CARD"/>
    <property type="match status" value="1"/>
</dbReference>
<dbReference type="InterPro" id="IPR052531">
    <property type="entry name" value="CarD-like_regulator"/>
</dbReference>
<dbReference type="InterPro" id="IPR048792">
    <property type="entry name" value="CarD_C"/>
</dbReference>
<evidence type="ECO:0000259" key="1">
    <source>
        <dbReference type="SMART" id="SM01058"/>
    </source>
</evidence>
<dbReference type="Proteomes" id="UP000070442">
    <property type="component" value="Unassembled WGS sequence"/>
</dbReference>
<dbReference type="STRING" id="755172.HMPREF1863_01310"/>
<gene>
    <name evidence="2" type="ORF">HMPREF1863_01310</name>
</gene>
<dbReference type="PANTHER" id="PTHR38447">
    <property type="entry name" value="TRANSCRIPTION FACTOR YDEB-RELATED"/>
    <property type="match status" value="1"/>
</dbReference>
<reference evidence="3" key="1">
    <citation type="submission" date="2016-01" db="EMBL/GenBank/DDBJ databases">
        <authorList>
            <person name="Mitreva M."/>
            <person name="Pepin K.H."/>
            <person name="Mihindukulasuriya K.A."/>
            <person name="Fulton R."/>
            <person name="Fronick C."/>
            <person name="O'Laughlin M."/>
            <person name="Miner T."/>
            <person name="Herter B."/>
            <person name="Rosa B.A."/>
            <person name="Cordes M."/>
            <person name="Tomlinson C."/>
            <person name="Wollam A."/>
            <person name="Palsikar V.B."/>
            <person name="Mardis E.R."/>
            <person name="Wilson R.K."/>
        </authorList>
    </citation>
    <scope>NUCLEOTIDE SEQUENCE [LARGE SCALE GENOMIC DNA]</scope>
    <source>
        <strain evidence="3">DNF00729</strain>
    </source>
</reference>
<dbReference type="Pfam" id="PF02559">
    <property type="entry name" value="CarD_TRCF_RID"/>
    <property type="match status" value="1"/>
</dbReference>
<evidence type="ECO:0000313" key="3">
    <source>
        <dbReference type="Proteomes" id="UP000070442"/>
    </source>
</evidence>
<evidence type="ECO:0000313" key="2">
    <source>
        <dbReference type="EMBL" id="KXB65584.1"/>
    </source>
</evidence>